<dbReference type="CDD" id="cd08645">
    <property type="entry name" value="FMT_core_GART"/>
    <property type="match status" value="1"/>
</dbReference>
<evidence type="ECO:0000256" key="1">
    <source>
        <dbReference type="ARBA" id="ARBA00005054"/>
    </source>
</evidence>
<dbReference type="InterPro" id="IPR036477">
    <property type="entry name" value="Formyl_transf_N_sf"/>
</dbReference>
<proteinExistence type="inferred from homology"/>
<reference evidence="6" key="2">
    <citation type="submission" date="2021-09" db="EMBL/GenBank/DDBJ databases">
        <authorList>
            <person name="Gilroy R."/>
        </authorList>
    </citation>
    <scope>NUCLEOTIDE SEQUENCE</scope>
    <source>
        <strain evidence="6">ChiGjej2B2-19336</strain>
    </source>
</reference>
<evidence type="ECO:0000259" key="5">
    <source>
        <dbReference type="Pfam" id="PF00551"/>
    </source>
</evidence>
<keyword evidence="2 4" id="KW-0808">Transferase</keyword>
<feature type="site" description="Raises pKa of active site His" evidence="4">
    <location>
        <position position="146"/>
    </location>
</feature>
<dbReference type="HAMAP" id="MF_01930">
    <property type="entry name" value="PurN"/>
    <property type="match status" value="1"/>
</dbReference>
<feature type="binding site" evidence="4">
    <location>
        <begin position="13"/>
        <end position="15"/>
    </location>
    <ligand>
        <name>N(1)-(5-phospho-beta-D-ribosyl)glycinamide</name>
        <dbReference type="ChEBI" id="CHEBI:143788"/>
    </ligand>
</feature>
<evidence type="ECO:0000256" key="3">
    <source>
        <dbReference type="ARBA" id="ARBA00022755"/>
    </source>
</evidence>
<dbReference type="PANTHER" id="PTHR43369:SF2">
    <property type="entry name" value="PHOSPHORIBOSYLGLYCINAMIDE FORMYLTRANSFERASE"/>
    <property type="match status" value="1"/>
</dbReference>
<comment type="pathway">
    <text evidence="1 4">Purine metabolism; IMP biosynthesis via de novo pathway; N(2)-formyl-N(1)-(5-phospho-D-ribosyl)glycinamide from N(1)-(5-phospho-D-ribosyl)glycinamide (10-formyl THF route): step 1/1.</text>
</comment>
<dbReference type="InterPro" id="IPR002376">
    <property type="entry name" value="Formyl_transf_N"/>
</dbReference>
<dbReference type="NCBIfam" id="TIGR00639">
    <property type="entry name" value="PurN"/>
    <property type="match status" value="1"/>
</dbReference>
<dbReference type="EMBL" id="DYZA01000103">
    <property type="protein sequence ID" value="HJD97069.1"/>
    <property type="molecule type" value="Genomic_DNA"/>
</dbReference>
<feature type="domain" description="Formyl transferase N-terminal" evidence="5">
    <location>
        <begin position="4"/>
        <end position="183"/>
    </location>
</feature>
<dbReference type="GO" id="GO:0005829">
    <property type="term" value="C:cytosol"/>
    <property type="evidence" value="ECO:0007669"/>
    <property type="project" value="TreeGrafter"/>
</dbReference>
<evidence type="ECO:0000313" key="6">
    <source>
        <dbReference type="EMBL" id="HJD97069.1"/>
    </source>
</evidence>
<dbReference type="InterPro" id="IPR004607">
    <property type="entry name" value="GART"/>
</dbReference>
<dbReference type="GO" id="GO:0004644">
    <property type="term" value="F:phosphoribosylglycinamide formyltransferase activity"/>
    <property type="evidence" value="ECO:0007669"/>
    <property type="project" value="UniProtKB-UniRule"/>
</dbReference>
<dbReference type="GO" id="GO:0006189">
    <property type="term" value="P:'de novo' IMP biosynthetic process"/>
    <property type="evidence" value="ECO:0007669"/>
    <property type="project" value="UniProtKB-UniRule"/>
</dbReference>
<protein>
    <recommendedName>
        <fullName evidence="4">Phosphoribosylglycinamide formyltransferase</fullName>
        <ecNumber evidence="4">2.1.2.2</ecNumber>
    </recommendedName>
    <alternativeName>
        <fullName evidence="4">5'-phosphoribosylglycinamide transformylase</fullName>
    </alternativeName>
    <alternativeName>
        <fullName evidence="4">GAR transformylase</fullName>
        <shortName evidence="4">GART</shortName>
    </alternativeName>
</protein>
<evidence type="ECO:0000256" key="2">
    <source>
        <dbReference type="ARBA" id="ARBA00022679"/>
    </source>
</evidence>
<evidence type="ECO:0000313" key="7">
    <source>
        <dbReference type="Proteomes" id="UP000698963"/>
    </source>
</evidence>
<sequence length="224" mass="24279">MTLKLGILASGSGTNAQAIIDAAKAGRLDADIRIVISNRPGAKVLERAEKSGIPSLCLDHKTFPDRESFDARMVEALLSAGVDTVALAGYMRLVTPVFLDAFPNRVLNIHPAVLPAFPGTHGARDAWIYGAKFSGCTVHVVDPVMDGGPVIVQATLPIRQEEDDEALLNRIHVFEHRIYVQALEWLAEGRLHLDGRRMLLAPAGKALAPQPELALIWPPLEEGF</sequence>
<evidence type="ECO:0000256" key="4">
    <source>
        <dbReference type="HAMAP-Rule" id="MF_01930"/>
    </source>
</evidence>
<comment type="similarity">
    <text evidence="4">Belongs to the GART family.</text>
</comment>
<name>A0A921DQZ1_9BACT</name>
<comment type="caution">
    <text evidence="6">The sequence shown here is derived from an EMBL/GenBank/DDBJ whole genome shotgun (WGS) entry which is preliminary data.</text>
</comment>
<comment type="function">
    <text evidence="4">Catalyzes the transfer of a formyl group from 10-formyltetrahydrofolate to 5-phospho-ribosyl-glycinamide (GAR), producing 5-phospho-ribosyl-N-formylglycinamide (FGAR) and tetrahydrofolate.</text>
</comment>
<gene>
    <name evidence="4 6" type="primary">purN</name>
    <name evidence="6" type="ORF">K8W16_05435</name>
</gene>
<dbReference type="PANTHER" id="PTHR43369">
    <property type="entry name" value="PHOSPHORIBOSYLGLYCINAMIDE FORMYLTRANSFERASE"/>
    <property type="match status" value="1"/>
</dbReference>
<organism evidence="6 7">
    <name type="scientific">Mailhella massiliensis</name>
    <dbReference type="NCBI Taxonomy" id="1903261"/>
    <lineage>
        <taxon>Bacteria</taxon>
        <taxon>Pseudomonadati</taxon>
        <taxon>Thermodesulfobacteriota</taxon>
        <taxon>Desulfovibrionia</taxon>
        <taxon>Desulfovibrionales</taxon>
        <taxon>Desulfovibrionaceae</taxon>
        <taxon>Mailhella</taxon>
    </lineage>
</organism>
<comment type="catalytic activity">
    <reaction evidence="4">
        <text>N(1)-(5-phospho-beta-D-ribosyl)glycinamide + (6R)-10-formyltetrahydrofolate = N(2)-formyl-N(1)-(5-phospho-beta-D-ribosyl)glycinamide + (6S)-5,6,7,8-tetrahydrofolate + H(+)</text>
        <dbReference type="Rhea" id="RHEA:15053"/>
        <dbReference type="ChEBI" id="CHEBI:15378"/>
        <dbReference type="ChEBI" id="CHEBI:57453"/>
        <dbReference type="ChEBI" id="CHEBI:143788"/>
        <dbReference type="ChEBI" id="CHEBI:147286"/>
        <dbReference type="ChEBI" id="CHEBI:195366"/>
        <dbReference type="EC" id="2.1.2.2"/>
    </reaction>
</comment>
<feature type="binding site" evidence="4">
    <location>
        <position position="108"/>
    </location>
    <ligand>
        <name>(6R)-10-formyltetrahydrofolate</name>
        <dbReference type="ChEBI" id="CHEBI:195366"/>
    </ligand>
</feature>
<feature type="binding site" evidence="4">
    <location>
        <begin position="91"/>
        <end position="94"/>
    </location>
    <ligand>
        <name>(6R)-10-formyltetrahydrofolate</name>
        <dbReference type="ChEBI" id="CHEBI:195366"/>
    </ligand>
</feature>
<reference evidence="6" key="1">
    <citation type="journal article" date="2021" name="PeerJ">
        <title>Extensive microbial diversity within the chicken gut microbiome revealed by metagenomics and culture.</title>
        <authorList>
            <person name="Gilroy R."/>
            <person name="Ravi A."/>
            <person name="Getino M."/>
            <person name="Pursley I."/>
            <person name="Horton D.L."/>
            <person name="Alikhan N.F."/>
            <person name="Baker D."/>
            <person name="Gharbi K."/>
            <person name="Hall N."/>
            <person name="Watson M."/>
            <person name="Adriaenssens E.M."/>
            <person name="Foster-Nyarko E."/>
            <person name="Jarju S."/>
            <person name="Secka A."/>
            <person name="Antonio M."/>
            <person name="Oren A."/>
            <person name="Chaudhuri R.R."/>
            <person name="La Ragione R."/>
            <person name="Hildebrand F."/>
            <person name="Pallen M.J."/>
        </authorList>
    </citation>
    <scope>NUCLEOTIDE SEQUENCE</scope>
    <source>
        <strain evidence="6">ChiGjej2B2-19336</strain>
    </source>
</reference>
<dbReference type="EC" id="2.1.2.2" evidence="4"/>
<feature type="active site" description="Proton donor" evidence="4">
    <location>
        <position position="110"/>
    </location>
</feature>
<dbReference type="Gene3D" id="3.40.50.170">
    <property type="entry name" value="Formyl transferase, N-terminal domain"/>
    <property type="match status" value="1"/>
</dbReference>
<dbReference type="Pfam" id="PF00551">
    <property type="entry name" value="Formyl_trans_N"/>
    <property type="match status" value="1"/>
</dbReference>
<dbReference type="Proteomes" id="UP000698963">
    <property type="component" value="Unassembled WGS sequence"/>
</dbReference>
<keyword evidence="3 4" id="KW-0658">Purine biosynthesis</keyword>
<dbReference type="SUPFAM" id="SSF53328">
    <property type="entry name" value="Formyltransferase"/>
    <property type="match status" value="1"/>
</dbReference>
<accession>A0A921DQZ1</accession>
<feature type="binding site" evidence="4">
    <location>
        <position position="66"/>
    </location>
    <ligand>
        <name>(6R)-10-formyltetrahydrofolate</name>
        <dbReference type="ChEBI" id="CHEBI:195366"/>
    </ligand>
</feature>
<dbReference type="RefSeq" id="WP_304121892.1">
    <property type="nucleotide sequence ID" value="NZ_DYZA01000103.1"/>
</dbReference>
<dbReference type="AlphaFoldDB" id="A0A921DQZ1"/>